<keyword evidence="2" id="KW-1185">Reference proteome</keyword>
<organism evidence="2 3">
    <name type="scientific">Salmo salar</name>
    <name type="common">Atlantic salmon</name>
    <dbReference type="NCBI Taxonomy" id="8030"/>
    <lineage>
        <taxon>Eukaryota</taxon>
        <taxon>Metazoa</taxon>
        <taxon>Chordata</taxon>
        <taxon>Craniata</taxon>
        <taxon>Vertebrata</taxon>
        <taxon>Euteleostomi</taxon>
        <taxon>Actinopterygii</taxon>
        <taxon>Neopterygii</taxon>
        <taxon>Teleostei</taxon>
        <taxon>Protacanthopterygii</taxon>
        <taxon>Salmoniformes</taxon>
        <taxon>Salmonidae</taxon>
        <taxon>Salmoninae</taxon>
        <taxon>Salmo</taxon>
    </lineage>
</organism>
<sequence>MGTSIDKKSTVLCWFQRGAVCVRRPRGPGGSAPSVTAQPAPPASSSAPTAPAPVALSAPSLITVASMSKYCAAAAHPSQQHHMEKI</sequence>
<dbReference type="RefSeq" id="XP_045579410.1">
    <property type="nucleotide sequence ID" value="XM_045723454.1"/>
</dbReference>
<proteinExistence type="predicted"/>
<evidence type="ECO:0000313" key="3">
    <source>
        <dbReference type="RefSeq" id="XP_045579410.1"/>
    </source>
</evidence>
<feature type="compositionally biased region" description="Low complexity" evidence="1">
    <location>
        <begin position="31"/>
        <end position="52"/>
    </location>
</feature>
<feature type="region of interest" description="Disordered" evidence="1">
    <location>
        <begin position="24"/>
        <end position="52"/>
    </location>
</feature>
<dbReference type="GeneID" id="106610856"/>
<evidence type="ECO:0000256" key="1">
    <source>
        <dbReference type="SAM" id="MobiDB-lite"/>
    </source>
</evidence>
<reference evidence="3" key="1">
    <citation type="submission" date="2025-08" db="UniProtKB">
        <authorList>
            <consortium name="RefSeq"/>
        </authorList>
    </citation>
    <scope>IDENTIFICATION</scope>
</reference>
<evidence type="ECO:0000313" key="2">
    <source>
        <dbReference type="Proteomes" id="UP001652741"/>
    </source>
</evidence>
<accession>A0ABM3F7X2</accession>
<dbReference type="Proteomes" id="UP001652741">
    <property type="component" value="Chromosome ssa09"/>
</dbReference>
<name>A0ABM3F7X2_SALSA</name>
<protein>
    <submittedName>
        <fullName evidence="3">Sterile alpha motif domain-containing protein 1</fullName>
    </submittedName>
</protein>
<gene>
    <name evidence="3" type="primary">LOC106610856</name>
</gene>